<name>A0A0F9WB05_9MICR</name>
<evidence type="ECO:0000313" key="5">
    <source>
        <dbReference type="Proteomes" id="UP000034350"/>
    </source>
</evidence>
<dbReference type="VEuPathDB" id="MicrosporidiaDB:NCER_101293"/>
<keyword evidence="5" id="KW-1185">Reference proteome</keyword>
<comment type="caution">
    <text evidence="4">The sequence shown here is derived from an EMBL/GenBank/DDBJ whole genome shotgun (WGS) entry which is preliminary data.</text>
</comment>
<feature type="compositionally biased region" description="Basic and acidic residues" evidence="2">
    <location>
        <begin position="531"/>
        <end position="583"/>
    </location>
</feature>
<keyword evidence="1" id="KW-0175">Coiled coil</keyword>
<feature type="transmembrane region" description="Helical" evidence="3">
    <location>
        <begin position="7"/>
        <end position="27"/>
    </location>
</feature>
<dbReference type="EMBL" id="JPQZ01000047">
    <property type="protein sequence ID" value="KKO74761.1"/>
    <property type="molecule type" value="Genomic_DNA"/>
</dbReference>
<evidence type="ECO:0000256" key="2">
    <source>
        <dbReference type="SAM" id="MobiDB-lite"/>
    </source>
</evidence>
<keyword evidence="3" id="KW-0812">Transmembrane</keyword>
<feature type="coiled-coil region" evidence="1">
    <location>
        <begin position="58"/>
        <end position="85"/>
    </location>
</feature>
<keyword evidence="3" id="KW-0472">Membrane</keyword>
<sequence>MKSTTCSLLVGTTITGLVIFLLSFDIISKRRNSLSNHLLTKDQKKSDISSKTSDLHFLALINKKIEKLEEKINSLLSKTEKKSKANEEAIVQNYTKFGTYKDKLSDNNSNDRKKDDAFSKQILNPKIRTKESFNLKGENSLLQKKKDETMIKEISQAPTFSSYNLFSGAKLPSNKELHNGDTDNYMNTFHLNFESWPLDRNSNEREVNKSSSSVSSSKEKNNLFGRELTNLAPTLKSMDNSLAIKSNESLITFSSLPEKKAANSKQEVQTKEKVSIENKKPKTTGFIQKSVDEAIIPVDNIPNLTDFSSHDANYRPIFFTEKKKEIINKSLPSSITEISVKVMNDENKTIFSSDRAIKKDKKNKVDDALIKSEILIKPKISKEDTKAITEAIDSIFESVPSSTSKVVQTKQDDNDVLGDITKSTKHEQLIMDDKMLNDTSKITIKSKDKLANYKDINKSKKELIFTSNTSPIRIDKNNNRSEKYKRINNKKLPTIIEERMNEETKNNELVADKNEEAYKPEINRNLQSLMSDKEILKNNETTDKRQEQNNSTSKKEHESVTKEKILNNDDKNEKLDSKEEKKMPLVINETSNEIREIDEPTTSNVPTNSSNNLFDDEVLPEDTLDEIFNKEYYVVPNQKTTSKKIKQVESPELKLLKSSISGLNKELKKNKNSLSKEMGVENATNDKNLDAGFF</sequence>
<evidence type="ECO:0000256" key="1">
    <source>
        <dbReference type="SAM" id="Coils"/>
    </source>
</evidence>
<accession>A0A0F9WB05</accession>
<dbReference type="Proteomes" id="UP000034350">
    <property type="component" value="Unassembled WGS sequence"/>
</dbReference>
<evidence type="ECO:0000313" key="4">
    <source>
        <dbReference type="EMBL" id="KKO74761.1"/>
    </source>
</evidence>
<keyword evidence="3" id="KW-1133">Transmembrane helix</keyword>
<dbReference type="RefSeq" id="XP_024330503.1">
    <property type="nucleotide sequence ID" value="XM_024475732.1"/>
</dbReference>
<proteinExistence type="predicted"/>
<protein>
    <submittedName>
        <fullName evidence="4">Uncharacterized protein</fullName>
    </submittedName>
</protein>
<dbReference type="VEuPathDB" id="MicrosporidiaDB:AAJ76_4700031522"/>
<organism evidence="4 5">
    <name type="scientific">Vairimorpha ceranae</name>
    <dbReference type="NCBI Taxonomy" id="40302"/>
    <lineage>
        <taxon>Eukaryota</taxon>
        <taxon>Fungi</taxon>
        <taxon>Fungi incertae sedis</taxon>
        <taxon>Microsporidia</taxon>
        <taxon>Nosematidae</taxon>
        <taxon>Vairimorpha</taxon>
    </lineage>
</organism>
<dbReference type="AlphaFoldDB" id="A0A0F9WB05"/>
<gene>
    <name evidence="4" type="ORF">AAJ76_4700031522</name>
</gene>
<feature type="compositionally biased region" description="Basic and acidic residues" evidence="2">
    <location>
        <begin position="506"/>
        <end position="522"/>
    </location>
</feature>
<evidence type="ECO:0000256" key="3">
    <source>
        <dbReference type="SAM" id="Phobius"/>
    </source>
</evidence>
<reference evidence="4 5" key="1">
    <citation type="journal article" date="2015" name="Environ. Microbiol.">
        <title>Genome analyses suggest the presence of polyploidy and recent human-driven expansions in eight global populations of the honeybee pathogen Nosema ceranae.</title>
        <authorList>
            <person name="Pelin A."/>
            <person name="Selman M."/>
            <person name="Aris-Brosou S."/>
            <person name="Farinelli L."/>
            <person name="Corradi N."/>
        </authorList>
    </citation>
    <scope>NUCLEOTIDE SEQUENCE [LARGE SCALE GENOMIC DNA]</scope>
    <source>
        <strain evidence="4 5">PA08 1199</strain>
    </source>
</reference>
<dbReference type="GeneID" id="36320679"/>
<feature type="region of interest" description="Disordered" evidence="2">
    <location>
        <begin position="506"/>
        <end position="583"/>
    </location>
</feature>
<dbReference type="VEuPathDB" id="MicrosporidiaDB:G9O61_00g011140"/>